<dbReference type="Gene3D" id="1.10.8.60">
    <property type="match status" value="1"/>
</dbReference>
<organism evidence="16 17">
    <name type="scientific">Rhodocollybia butyracea</name>
    <dbReference type="NCBI Taxonomy" id="206335"/>
    <lineage>
        <taxon>Eukaryota</taxon>
        <taxon>Fungi</taxon>
        <taxon>Dikarya</taxon>
        <taxon>Basidiomycota</taxon>
        <taxon>Agaricomycotina</taxon>
        <taxon>Agaricomycetes</taxon>
        <taxon>Agaricomycetidae</taxon>
        <taxon>Agaricales</taxon>
        <taxon>Marasmiineae</taxon>
        <taxon>Omphalotaceae</taxon>
        <taxon>Rhodocollybia</taxon>
    </lineage>
</organism>
<dbReference type="OrthoDB" id="1413014at2759"/>
<dbReference type="Pfam" id="PF00004">
    <property type="entry name" value="AAA"/>
    <property type="match status" value="1"/>
</dbReference>
<dbReference type="InterPro" id="IPR037219">
    <property type="entry name" value="Peptidase_M41-like"/>
</dbReference>
<dbReference type="GO" id="GO:0005524">
    <property type="term" value="F:ATP binding"/>
    <property type="evidence" value="ECO:0007669"/>
    <property type="project" value="UniProtKB-KW"/>
</dbReference>
<name>A0A9P5PUY3_9AGAR</name>
<dbReference type="PANTHER" id="PTHR23076:SF97">
    <property type="entry name" value="ATP-DEPENDENT ZINC METALLOPROTEASE YME1L1"/>
    <property type="match status" value="1"/>
</dbReference>
<dbReference type="FunFam" id="3.40.50.300:FF:000175">
    <property type="entry name" value="ATP-dependent zinc metalloprotease FTSH 4"/>
    <property type="match status" value="1"/>
</dbReference>
<keyword evidence="9" id="KW-0862">Zinc</keyword>
<dbReference type="AlphaFoldDB" id="A0A9P5PUY3"/>
<evidence type="ECO:0000256" key="3">
    <source>
        <dbReference type="ARBA" id="ARBA00010044"/>
    </source>
</evidence>
<dbReference type="Pfam" id="PF01434">
    <property type="entry name" value="Peptidase_M41"/>
    <property type="match status" value="1"/>
</dbReference>
<gene>
    <name evidence="16" type="ORF">BDP27DRAFT_1222174</name>
</gene>
<dbReference type="SUPFAM" id="SSF52540">
    <property type="entry name" value="P-loop containing nucleoside triphosphate hydrolases"/>
    <property type="match status" value="1"/>
</dbReference>
<comment type="caution">
    <text evidence="16">The sequence shown here is derived from an EMBL/GenBank/DDBJ whole genome shotgun (WGS) entry which is preliminary data.</text>
</comment>
<evidence type="ECO:0000256" key="1">
    <source>
        <dbReference type="ARBA" id="ARBA00001947"/>
    </source>
</evidence>
<evidence type="ECO:0000256" key="7">
    <source>
        <dbReference type="ARBA" id="ARBA00022741"/>
    </source>
</evidence>
<evidence type="ECO:0000256" key="10">
    <source>
        <dbReference type="ARBA" id="ARBA00022840"/>
    </source>
</evidence>
<protein>
    <submittedName>
        <fullName evidence="16">ATP-dependent peptidase</fullName>
    </submittedName>
</protein>
<dbReference type="NCBIfam" id="TIGR01241">
    <property type="entry name" value="FtsH_fam"/>
    <property type="match status" value="1"/>
</dbReference>
<dbReference type="GO" id="GO:0004176">
    <property type="term" value="F:ATP-dependent peptidase activity"/>
    <property type="evidence" value="ECO:0007669"/>
    <property type="project" value="InterPro"/>
</dbReference>
<dbReference type="GO" id="GO:0046872">
    <property type="term" value="F:metal ion binding"/>
    <property type="evidence" value="ECO:0007669"/>
    <property type="project" value="UniProtKB-KW"/>
</dbReference>
<keyword evidence="6" id="KW-0479">Metal-binding</keyword>
<dbReference type="PROSITE" id="PS00674">
    <property type="entry name" value="AAA"/>
    <property type="match status" value="1"/>
</dbReference>
<dbReference type="SMART" id="SM00382">
    <property type="entry name" value="AAA"/>
    <property type="match status" value="1"/>
</dbReference>
<dbReference type="FunFam" id="1.20.58.760:FF:000001">
    <property type="entry name" value="ATP-dependent zinc metalloprotease FtsH"/>
    <property type="match status" value="1"/>
</dbReference>
<evidence type="ECO:0000259" key="15">
    <source>
        <dbReference type="SMART" id="SM00382"/>
    </source>
</evidence>
<dbReference type="Pfam" id="PF17862">
    <property type="entry name" value="AAA_lid_3"/>
    <property type="match status" value="1"/>
</dbReference>
<accession>A0A9P5PUY3</accession>
<evidence type="ECO:0000256" key="4">
    <source>
        <dbReference type="ARBA" id="ARBA00010550"/>
    </source>
</evidence>
<dbReference type="InterPro" id="IPR000642">
    <property type="entry name" value="Peptidase_M41"/>
</dbReference>
<dbReference type="Gene3D" id="3.40.50.300">
    <property type="entry name" value="P-loop containing nucleotide triphosphate hydrolases"/>
    <property type="match status" value="1"/>
</dbReference>
<evidence type="ECO:0000256" key="13">
    <source>
        <dbReference type="SAM" id="MobiDB-lite"/>
    </source>
</evidence>
<evidence type="ECO:0000313" key="17">
    <source>
        <dbReference type="Proteomes" id="UP000772434"/>
    </source>
</evidence>
<dbReference type="SUPFAM" id="SSF140990">
    <property type="entry name" value="FtsH protease domain-like"/>
    <property type="match status" value="1"/>
</dbReference>
<dbReference type="GO" id="GO:0016887">
    <property type="term" value="F:ATP hydrolysis activity"/>
    <property type="evidence" value="ECO:0007669"/>
    <property type="project" value="InterPro"/>
</dbReference>
<reference evidence="16" key="1">
    <citation type="submission" date="2020-11" db="EMBL/GenBank/DDBJ databases">
        <authorList>
            <consortium name="DOE Joint Genome Institute"/>
            <person name="Ahrendt S."/>
            <person name="Riley R."/>
            <person name="Andreopoulos W."/>
            <person name="Labutti K."/>
            <person name="Pangilinan J."/>
            <person name="Ruiz-Duenas F.J."/>
            <person name="Barrasa J.M."/>
            <person name="Sanchez-Garcia M."/>
            <person name="Camarero S."/>
            <person name="Miyauchi S."/>
            <person name="Serrano A."/>
            <person name="Linde D."/>
            <person name="Babiker R."/>
            <person name="Drula E."/>
            <person name="Ayuso-Fernandez I."/>
            <person name="Pacheco R."/>
            <person name="Padilla G."/>
            <person name="Ferreira P."/>
            <person name="Barriuso J."/>
            <person name="Kellner H."/>
            <person name="Castanera R."/>
            <person name="Alfaro M."/>
            <person name="Ramirez L."/>
            <person name="Pisabarro A.G."/>
            <person name="Kuo A."/>
            <person name="Tritt A."/>
            <person name="Lipzen A."/>
            <person name="He G."/>
            <person name="Yan M."/>
            <person name="Ng V."/>
            <person name="Cullen D."/>
            <person name="Martin F."/>
            <person name="Rosso M.-N."/>
            <person name="Henrissat B."/>
            <person name="Hibbett D."/>
            <person name="Martinez A.T."/>
            <person name="Grigoriev I.V."/>
        </authorList>
    </citation>
    <scope>NUCLEOTIDE SEQUENCE</scope>
    <source>
        <strain evidence="16">AH 40177</strain>
    </source>
</reference>
<dbReference type="InterPro" id="IPR027417">
    <property type="entry name" value="P-loop_NTPase"/>
</dbReference>
<dbReference type="GO" id="GO:0007005">
    <property type="term" value="P:mitochondrion organization"/>
    <property type="evidence" value="ECO:0007669"/>
    <property type="project" value="TreeGrafter"/>
</dbReference>
<dbReference type="CDD" id="cd19501">
    <property type="entry name" value="RecA-like_FtsH"/>
    <property type="match status" value="1"/>
</dbReference>
<evidence type="ECO:0000256" key="2">
    <source>
        <dbReference type="ARBA" id="ARBA00004370"/>
    </source>
</evidence>
<dbReference type="Proteomes" id="UP000772434">
    <property type="component" value="Unassembled WGS sequence"/>
</dbReference>
<dbReference type="GO" id="GO:0004222">
    <property type="term" value="F:metalloendopeptidase activity"/>
    <property type="evidence" value="ECO:0007669"/>
    <property type="project" value="InterPro"/>
</dbReference>
<comment type="similarity">
    <text evidence="4">In the N-terminal section; belongs to the AAA ATPase family.</text>
</comment>
<dbReference type="InterPro" id="IPR041569">
    <property type="entry name" value="AAA_lid_3"/>
</dbReference>
<feature type="transmembrane region" description="Helical" evidence="14">
    <location>
        <begin position="274"/>
        <end position="296"/>
    </location>
</feature>
<dbReference type="GO" id="GO:0006515">
    <property type="term" value="P:protein quality control for misfolded or incompletely synthesized proteins"/>
    <property type="evidence" value="ECO:0007669"/>
    <property type="project" value="TreeGrafter"/>
</dbReference>
<keyword evidence="5" id="KW-0645">Protease</keyword>
<dbReference type="FunFam" id="1.10.8.60:FF:000001">
    <property type="entry name" value="ATP-dependent zinc metalloprotease FtsH"/>
    <property type="match status" value="1"/>
</dbReference>
<evidence type="ECO:0000313" key="16">
    <source>
        <dbReference type="EMBL" id="KAF9069622.1"/>
    </source>
</evidence>
<dbReference type="Gene3D" id="1.20.58.760">
    <property type="entry name" value="Peptidase M41"/>
    <property type="match status" value="1"/>
</dbReference>
<feature type="domain" description="AAA+ ATPase" evidence="15">
    <location>
        <begin position="354"/>
        <end position="490"/>
    </location>
</feature>
<evidence type="ECO:0000256" key="12">
    <source>
        <dbReference type="ARBA" id="ARBA00023136"/>
    </source>
</evidence>
<dbReference type="GO" id="GO:0005743">
    <property type="term" value="C:mitochondrial inner membrane"/>
    <property type="evidence" value="ECO:0007669"/>
    <property type="project" value="TreeGrafter"/>
</dbReference>
<comment type="cofactor">
    <cofactor evidence="1">
        <name>Zn(2+)</name>
        <dbReference type="ChEBI" id="CHEBI:29105"/>
    </cofactor>
</comment>
<evidence type="ECO:0000256" key="14">
    <source>
        <dbReference type="SAM" id="Phobius"/>
    </source>
</evidence>
<dbReference type="InterPro" id="IPR003593">
    <property type="entry name" value="AAA+_ATPase"/>
</dbReference>
<dbReference type="InterPro" id="IPR005936">
    <property type="entry name" value="FtsH"/>
</dbReference>
<keyword evidence="7" id="KW-0547">Nucleotide-binding</keyword>
<dbReference type="HAMAP" id="MF_01458">
    <property type="entry name" value="FtsH"/>
    <property type="match status" value="1"/>
</dbReference>
<evidence type="ECO:0000256" key="8">
    <source>
        <dbReference type="ARBA" id="ARBA00022801"/>
    </source>
</evidence>
<dbReference type="InterPro" id="IPR003959">
    <property type="entry name" value="ATPase_AAA_core"/>
</dbReference>
<feature type="region of interest" description="Disordered" evidence="13">
    <location>
        <begin position="225"/>
        <end position="245"/>
    </location>
</feature>
<dbReference type="EMBL" id="JADNRY010000048">
    <property type="protein sequence ID" value="KAF9069622.1"/>
    <property type="molecule type" value="Genomic_DNA"/>
</dbReference>
<evidence type="ECO:0000256" key="9">
    <source>
        <dbReference type="ARBA" id="ARBA00022833"/>
    </source>
</evidence>
<dbReference type="PANTHER" id="PTHR23076">
    <property type="entry name" value="METALLOPROTEASE M41 FTSH"/>
    <property type="match status" value="1"/>
</dbReference>
<comment type="similarity">
    <text evidence="3">In the C-terminal section; belongs to the peptidase M41 family.</text>
</comment>
<keyword evidence="14" id="KW-1133">Transmembrane helix</keyword>
<sequence>MQLQFCSSSIRASARTTLLSRKAAPFQSLQTWRALSTSSLVPLRTLRPTPTTPFTLLTVRCLSLGSIFSRKSNAVPSPTVVANITRLEAEANVYPHDTTKQITLYQALLDTKLKSSYELIINRWEKMCEFDPSSPLLHSGDAFRVYIACLVNTGQQAAVNAAVRRRESLLSAHPLSSSTVTTSEAPLLEDNATSGAVEKTAAATAATAVKTFSSSQEIAQSVLSGQKDPIQQRSSQDPTPLNNPLTLGSVSTTANGSPIEVTIVERRGSWVPRLVRFVITVAVASFFFLVILSVFFENSGLMKNAPQQSQFEPTPGQTVKFSDVHGVDEAKDELQDIVAFLKDPSMFAKLGGRLPKGVLLTGQPGTGKTMLARAVAGEAGVPFFFASGSDFEEMFVGVGAKRVRELFAAARKKEPAIIFIDEIDAVGGKRNGRHQQYLKQTLNQLLTEMDGFKQSEGVIVIAATNVPDTLDPALIRPGRFDRHVAVPLPDIRGRVQILQHHMKNVITGSDVDAMRLARGTSGFSGADLQNMVNQAAVKAAKEEASKVTLDHFEWARDRIIMGAERKSAFIDAKEKLATAYHEGGHTLVALYTDGATPLHKVTCMPRGHALGYTSFLPENDMNSVSYKQYLARIDVSMGGRVAEELIYGADGITSGASSDIRSASGVARSMVKLFGFSKLGPVFYDDNVDLSPKRKDEIEEEVTKLIKAGEARATALLKSKMDELHRLAHALVEHETLDKDEVARVIKGERIRNVSEILEEELTKSSTS</sequence>
<keyword evidence="11" id="KW-0482">Metalloprotease</keyword>
<keyword evidence="14" id="KW-0812">Transmembrane</keyword>
<evidence type="ECO:0000256" key="11">
    <source>
        <dbReference type="ARBA" id="ARBA00023049"/>
    </source>
</evidence>
<evidence type="ECO:0000256" key="6">
    <source>
        <dbReference type="ARBA" id="ARBA00022723"/>
    </source>
</evidence>
<keyword evidence="12 14" id="KW-0472">Membrane</keyword>
<keyword evidence="10" id="KW-0067">ATP-binding</keyword>
<proteinExistence type="inferred from homology"/>
<keyword evidence="17" id="KW-1185">Reference proteome</keyword>
<dbReference type="InterPro" id="IPR003960">
    <property type="entry name" value="ATPase_AAA_CS"/>
</dbReference>
<evidence type="ECO:0000256" key="5">
    <source>
        <dbReference type="ARBA" id="ARBA00022670"/>
    </source>
</evidence>
<comment type="subcellular location">
    <subcellularLocation>
        <location evidence="2">Membrane</location>
    </subcellularLocation>
</comment>
<keyword evidence="8" id="KW-0378">Hydrolase</keyword>